<keyword evidence="2" id="KW-1185">Reference proteome</keyword>
<evidence type="ECO:0000313" key="2">
    <source>
        <dbReference type="Proteomes" id="UP001057452"/>
    </source>
</evidence>
<reference evidence="1" key="1">
    <citation type="submission" date="2022-05" db="EMBL/GenBank/DDBJ databases">
        <title>Chromosome-level genome of Chaenocephalus aceratus.</title>
        <authorList>
            <person name="Park H."/>
        </authorList>
    </citation>
    <scope>NUCLEOTIDE SEQUENCE</scope>
    <source>
        <strain evidence="1">KU_202001</strain>
    </source>
</reference>
<proteinExistence type="predicted"/>
<feature type="non-terminal residue" evidence="1">
    <location>
        <position position="1"/>
    </location>
</feature>
<dbReference type="EMBL" id="CM043792">
    <property type="protein sequence ID" value="KAI4822898.1"/>
    <property type="molecule type" value="Genomic_DNA"/>
</dbReference>
<dbReference type="Proteomes" id="UP001057452">
    <property type="component" value="Chromosome 8"/>
</dbReference>
<comment type="caution">
    <text evidence="1">The sequence shown here is derived from an EMBL/GenBank/DDBJ whole genome shotgun (WGS) entry which is preliminary data.</text>
</comment>
<gene>
    <name evidence="1" type="ORF">KUCAC02_008419</name>
</gene>
<organism evidence="1 2">
    <name type="scientific">Chaenocephalus aceratus</name>
    <name type="common">Blackfin icefish</name>
    <name type="synonym">Chaenichthys aceratus</name>
    <dbReference type="NCBI Taxonomy" id="36190"/>
    <lineage>
        <taxon>Eukaryota</taxon>
        <taxon>Metazoa</taxon>
        <taxon>Chordata</taxon>
        <taxon>Craniata</taxon>
        <taxon>Vertebrata</taxon>
        <taxon>Euteleostomi</taxon>
        <taxon>Actinopterygii</taxon>
        <taxon>Neopterygii</taxon>
        <taxon>Teleostei</taxon>
        <taxon>Neoteleostei</taxon>
        <taxon>Acanthomorphata</taxon>
        <taxon>Eupercaria</taxon>
        <taxon>Perciformes</taxon>
        <taxon>Notothenioidei</taxon>
        <taxon>Channichthyidae</taxon>
        <taxon>Chaenocephalus</taxon>
    </lineage>
</organism>
<name>A0ACB9XA67_CHAAC</name>
<accession>A0ACB9XA67</accession>
<sequence>HGELSDGNEPKAYVICCYLTSALGWLLLEGDRTGGKEAKAGPSECVLCTRR</sequence>
<evidence type="ECO:0000313" key="1">
    <source>
        <dbReference type="EMBL" id="KAI4822898.1"/>
    </source>
</evidence>
<feature type="non-terminal residue" evidence="1">
    <location>
        <position position="51"/>
    </location>
</feature>
<protein>
    <submittedName>
        <fullName evidence="1">Uncharacterized protein</fullName>
    </submittedName>
</protein>